<dbReference type="Proteomes" id="UP000321307">
    <property type="component" value="Unassembled WGS sequence"/>
</dbReference>
<dbReference type="Gene3D" id="2.160.20.110">
    <property type="match status" value="3"/>
</dbReference>
<proteinExistence type="predicted"/>
<dbReference type="Pfam" id="PF13018">
    <property type="entry name" value="ESPR"/>
    <property type="match status" value="1"/>
</dbReference>
<dbReference type="Pfam" id="PF07581">
    <property type="entry name" value="Glug"/>
    <property type="match status" value="6"/>
</dbReference>
<evidence type="ECO:0000259" key="5">
    <source>
        <dbReference type="SMART" id="SM00912"/>
    </source>
</evidence>
<feature type="domain" description="Filamentous haemagglutinin FhaB/tRNA nuclease CdiA-like TPS" evidence="5">
    <location>
        <begin position="50"/>
        <end position="162"/>
    </location>
</feature>
<dbReference type="PANTHER" id="PTHR12338:SF8">
    <property type="entry name" value="HEME_HEMOPEXIN-BINDING PROTEIN"/>
    <property type="match status" value="1"/>
</dbReference>
<dbReference type="GO" id="GO:0005576">
    <property type="term" value="C:extracellular region"/>
    <property type="evidence" value="ECO:0007669"/>
    <property type="project" value="UniProtKB-SubCell"/>
</dbReference>
<evidence type="ECO:0000256" key="1">
    <source>
        <dbReference type="ARBA" id="ARBA00004613"/>
    </source>
</evidence>
<evidence type="ECO:0000256" key="2">
    <source>
        <dbReference type="ARBA" id="ARBA00022525"/>
    </source>
</evidence>
<dbReference type="EMBL" id="VOUP01000010">
    <property type="protein sequence ID" value="TXE27810.1"/>
    <property type="molecule type" value="Genomic_DNA"/>
</dbReference>
<sequence>MNKVYALVWNPVRECWNVVNEHCSRCGKGGSKRRLAVALSLLSLLPLEQALALPSGQNIVAGQGDITSNGQNMTVTQHSDKLITQWDSFNVGGNESVTFRQPGETSVALNRVIGVNGSDIQGKINANGKVFIVNPNGVIFGKNAQVNVGGLVASTHDISNADFLAGKNRFTGSSQAEVVNEGRLQAAEAGSIALLGARVNNQGVIQANMGTVALGAGDDITLNFDGNKLLNLQIDASALNALAQNGGVLRADGGQVLMSAKAAGDALRTVVNNQGVIQADTVREQAGRIVLDGGDKGLVNVSGTLLATASTGNGGFIETKGAQVVVQPTTNISTRSLNGKAGSWKLASADVSVKDGGTLSAQTLKQALENSNVELVSTKGDVNVSQQVRWQNANKLSLTAEQAGIKINAPIKATGTGGALALNHKTGYTLNNDASVTLSGANAAFSVNGENYKVVQNLAQLLDINNDLNARYVLGNTIIDNSKIKAIGGDYSFNGTFEGLGNTIQGLHIVDSGPFLGLFNTSTGAISNLKLDSLTLTGNGNTLYTGALAGVNFGTVSNVQATRINISSGGDIGGLVGINFSKITGSSASGKITGNTGRSAIGGLVGVNRGEIHNSQANVNVSTAGGASYSDVGGLVGRNDGLIVSSSSLGTISAIGDQMNAGGLVGVNNGTITDSTSDATVNAKRNSRIGGLAGINTGKISNATANGRVNGENADAIGGLIGRNTGALNNVRANGDVVDAFARSVGGLIGLNEKNAHVQNAYAKNTVIGGHNANIGGLIGLNYGRLSNASVNGKVIGGNNSIVGGLVGDNSGDLTDISAQSEVYAGKASLAGGLVGRNNGATIADAKAQGSVTGVYSRALGGLIGENNTGTLNNVSANTRVSGGNDAYVGGLIGYNRNARITQATAFGEVKAADNSRIGGLVGHNEQGTINASVANVSVFGGASSQIGGLVGYNKGSLEQVKAQGNVTGAAGSDVGGLVGLHDVGSKIETASASGYVTGGVGSVVGGLVGRNGGTIDKSSASGRVDSAGVSQRGGLIGLNVGYLYNSTFTGLIAPKSKEGQWVGSLIGSNFGGESKNNTVTGASTDQPLYGRGLPSTW</sequence>
<dbReference type="InterPro" id="IPR008638">
    <property type="entry name" value="FhaB/CdiA-like_TPS"/>
</dbReference>
<evidence type="ECO:0000256" key="3">
    <source>
        <dbReference type="ARBA" id="ARBA00022729"/>
    </source>
</evidence>
<dbReference type="Pfam" id="PF05860">
    <property type="entry name" value="TPS"/>
    <property type="match status" value="1"/>
</dbReference>
<organism evidence="6 7">
    <name type="scientific">Serratia ureilytica</name>
    <dbReference type="NCBI Taxonomy" id="300181"/>
    <lineage>
        <taxon>Bacteria</taxon>
        <taxon>Pseudomonadati</taxon>
        <taxon>Pseudomonadota</taxon>
        <taxon>Gammaproteobacteria</taxon>
        <taxon>Enterobacterales</taxon>
        <taxon>Yersiniaceae</taxon>
        <taxon>Serratia</taxon>
    </lineage>
</organism>
<dbReference type="InterPro" id="IPR011050">
    <property type="entry name" value="Pectin_lyase_fold/virulence"/>
</dbReference>
<evidence type="ECO:0000256" key="4">
    <source>
        <dbReference type="SAM" id="MobiDB-lite"/>
    </source>
</evidence>
<dbReference type="Gene3D" id="2.160.20.10">
    <property type="entry name" value="Single-stranded right-handed beta-helix, Pectin lyase-like"/>
    <property type="match status" value="1"/>
</dbReference>
<gene>
    <name evidence="6" type="ORF">FOT63_16810</name>
</gene>
<name>A0A9X9C102_9GAMM</name>
<evidence type="ECO:0000313" key="6">
    <source>
        <dbReference type="EMBL" id="TXE27810.1"/>
    </source>
</evidence>
<keyword evidence="2" id="KW-0964">Secreted</keyword>
<feature type="region of interest" description="Disordered" evidence="4">
    <location>
        <begin position="1076"/>
        <end position="1098"/>
    </location>
</feature>
<keyword evidence="3" id="KW-0732">Signal</keyword>
<feature type="compositionally biased region" description="Polar residues" evidence="4">
    <location>
        <begin position="1076"/>
        <end position="1087"/>
    </location>
</feature>
<dbReference type="NCBIfam" id="TIGR01901">
    <property type="entry name" value="adhes_NPXG"/>
    <property type="match status" value="1"/>
</dbReference>
<dbReference type="RefSeq" id="WP_147838569.1">
    <property type="nucleotide sequence ID" value="NZ_VOUP01000010.1"/>
</dbReference>
<dbReference type="InterPro" id="IPR012334">
    <property type="entry name" value="Pectin_lyas_fold"/>
</dbReference>
<dbReference type="InterPro" id="IPR011493">
    <property type="entry name" value="GLUG"/>
</dbReference>
<reference evidence="6 7" key="1">
    <citation type="submission" date="2019-07" db="EMBL/GenBank/DDBJ databases">
        <title>Serratia strains were isolated from fresh produce.</title>
        <authorList>
            <person name="Cho G.-S."/>
            <person name="Stein M."/>
            <person name="Lee W."/>
            <person name="Suh S.H."/>
            <person name="Franz C.M.A.P."/>
        </authorList>
    </citation>
    <scope>NUCLEOTIDE SEQUENCE [LARGE SCALE GENOMIC DNA]</scope>
    <source>
        <strain evidence="6 7">S17</strain>
    </source>
</reference>
<evidence type="ECO:0000313" key="7">
    <source>
        <dbReference type="Proteomes" id="UP000321307"/>
    </source>
</evidence>
<dbReference type="InterPro" id="IPR050909">
    <property type="entry name" value="Bact_Autotransporter_VF"/>
</dbReference>
<dbReference type="SUPFAM" id="SSF51126">
    <property type="entry name" value="Pectin lyase-like"/>
    <property type="match status" value="1"/>
</dbReference>
<dbReference type="InterPro" id="IPR024973">
    <property type="entry name" value="ESPR"/>
</dbReference>
<protein>
    <submittedName>
        <fullName evidence="6">Filamentous hemagglutinin N-terminal domain-containing protein</fullName>
    </submittedName>
</protein>
<accession>A0A9X9C102</accession>
<dbReference type="SMART" id="SM00912">
    <property type="entry name" value="Haemagg_act"/>
    <property type="match status" value="1"/>
</dbReference>
<dbReference type="PANTHER" id="PTHR12338">
    <property type="entry name" value="AUTOTRANSPORTER"/>
    <property type="match status" value="1"/>
</dbReference>
<dbReference type="AlphaFoldDB" id="A0A9X9C102"/>
<comment type="subcellular location">
    <subcellularLocation>
        <location evidence="1">Secreted</location>
    </subcellularLocation>
</comment>
<comment type="caution">
    <text evidence="6">The sequence shown here is derived from an EMBL/GenBank/DDBJ whole genome shotgun (WGS) entry which is preliminary data.</text>
</comment>